<reference evidence="1 2" key="1">
    <citation type="submission" date="2016-06" db="EMBL/GenBank/DDBJ databases">
        <title>Comparative genomics of the ectomycorrhizal sister species Rhizopogon vinicolor and Rhizopogon vesiculosus (Basidiomycota: Boletales) reveals a divergence of the mating type B locus.</title>
        <authorList>
            <consortium name="DOE Joint Genome Institute"/>
            <person name="Mujic A.B."/>
            <person name="Kuo A."/>
            <person name="Tritt A."/>
            <person name="Lipzen A."/>
            <person name="Chen C."/>
            <person name="Johnson J."/>
            <person name="Sharma A."/>
            <person name="Barry K."/>
            <person name="Grigoriev I.V."/>
            <person name="Spatafora J.W."/>
        </authorList>
    </citation>
    <scope>NUCLEOTIDE SEQUENCE [LARGE SCALE GENOMIC DNA]</scope>
    <source>
        <strain evidence="1 2">AM-OR11-026</strain>
    </source>
</reference>
<dbReference type="EMBL" id="KV448408">
    <property type="protein sequence ID" value="OAX36560.1"/>
    <property type="molecule type" value="Genomic_DNA"/>
</dbReference>
<gene>
    <name evidence="1" type="ORF">K503DRAFT_772408</name>
</gene>
<accession>A0A1B7MVF1</accession>
<keyword evidence="2" id="KW-1185">Reference proteome</keyword>
<dbReference type="Proteomes" id="UP000092154">
    <property type="component" value="Unassembled WGS sequence"/>
</dbReference>
<sequence>MCKAIDIVEEVEKRSVEERILATSEGIVGELSLSGQTASDNLIAFVLARDEIVTPRYEVLQWGIWSCCS</sequence>
<evidence type="ECO:0000313" key="2">
    <source>
        <dbReference type="Proteomes" id="UP000092154"/>
    </source>
</evidence>
<protein>
    <submittedName>
        <fullName evidence="1">Uncharacterized protein</fullName>
    </submittedName>
</protein>
<dbReference type="InParanoid" id="A0A1B7MVF1"/>
<dbReference type="AlphaFoldDB" id="A0A1B7MVF1"/>
<proteinExistence type="predicted"/>
<organism evidence="1 2">
    <name type="scientific">Rhizopogon vinicolor AM-OR11-026</name>
    <dbReference type="NCBI Taxonomy" id="1314800"/>
    <lineage>
        <taxon>Eukaryota</taxon>
        <taxon>Fungi</taxon>
        <taxon>Dikarya</taxon>
        <taxon>Basidiomycota</taxon>
        <taxon>Agaricomycotina</taxon>
        <taxon>Agaricomycetes</taxon>
        <taxon>Agaricomycetidae</taxon>
        <taxon>Boletales</taxon>
        <taxon>Suillineae</taxon>
        <taxon>Rhizopogonaceae</taxon>
        <taxon>Rhizopogon</taxon>
    </lineage>
</organism>
<evidence type="ECO:0000313" key="1">
    <source>
        <dbReference type="EMBL" id="OAX36560.1"/>
    </source>
</evidence>
<name>A0A1B7MVF1_9AGAM</name>